<dbReference type="InterPro" id="IPR009003">
    <property type="entry name" value="Peptidase_S1_PA"/>
</dbReference>
<accession>A0A8J6XY54</accession>
<protein>
    <recommendedName>
        <fullName evidence="5">Lysyl endopeptidase</fullName>
    </recommendedName>
</protein>
<evidence type="ECO:0000256" key="2">
    <source>
        <dbReference type="SAM" id="SignalP"/>
    </source>
</evidence>
<feature type="signal peptide" evidence="2">
    <location>
        <begin position="1"/>
        <end position="20"/>
    </location>
</feature>
<evidence type="ECO:0000256" key="1">
    <source>
        <dbReference type="SAM" id="MobiDB-lite"/>
    </source>
</evidence>
<name>A0A8J6XY54_9BACT</name>
<feature type="region of interest" description="Disordered" evidence="1">
    <location>
        <begin position="353"/>
        <end position="373"/>
    </location>
</feature>
<keyword evidence="2" id="KW-0732">Signal</keyword>
<feature type="chain" id="PRO_5035218205" description="Lysyl endopeptidase" evidence="2">
    <location>
        <begin position="21"/>
        <end position="373"/>
    </location>
</feature>
<comment type="caution">
    <text evidence="3">The sequence shown here is derived from an EMBL/GenBank/DDBJ whole genome shotgun (WGS) entry which is preliminary data.</text>
</comment>
<dbReference type="InterPro" id="IPR043504">
    <property type="entry name" value="Peptidase_S1_PA_chymotrypsin"/>
</dbReference>
<evidence type="ECO:0000313" key="4">
    <source>
        <dbReference type="Proteomes" id="UP000648239"/>
    </source>
</evidence>
<gene>
    <name evidence="3" type="ORF">IFK94_12455</name>
</gene>
<dbReference type="PANTHER" id="PTHR36234:SF5">
    <property type="entry name" value="LYSYL ENDOPEPTIDASE"/>
    <property type="match status" value="1"/>
</dbReference>
<proteinExistence type="predicted"/>
<feature type="compositionally biased region" description="Gly residues" evidence="1">
    <location>
        <begin position="363"/>
        <end position="373"/>
    </location>
</feature>
<reference evidence="3 4" key="1">
    <citation type="submission" date="2020-08" db="EMBL/GenBank/DDBJ databases">
        <title>Acidobacteriota in marine sediments use diverse sulfur dissimilation pathways.</title>
        <authorList>
            <person name="Wasmund K."/>
        </authorList>
    </citation>
    <scope>NUCLEOTIDE SEQUENCE [LARGE SCALE GENOMIC DNA]</scope>
    <source>
        <strain evidence="3">MAG AM4</strain>
    </source>
</reference>
<evidence type="ECO:0000313" key="3">
    <source>
        <dbReference type="EMBL" id="MBD3868931.1"/>
    </source>
</evidence>
<evidence type="ECO:0008006" key="5">
    <source>
        <dbReference type="Google" id="ProtNLM"/>
    </source>
</evidence>
<dbReference type="SUPFAM" id="SSF50494">
    <property type="entry name" value="Trypsin-like serine proteases"/>
    <property type="match status" value="1"/>
</dbReference>
<sequence length="373" mass="39604">MKKTLVLVCLMILAVCSAQAATGLVPLDRVPAEFAPAVDLEMARAQDEADEIAGIPPRFAIPNTVQITPDTHGLWERADEDTLVWRLRVASPDAFSLNLGFRTFFMPEGGSLSIYSADGSQAIRPFTAGDNASHGELWTPVLTTDSIVLELTIPENAVNDLRLKLDSINVGYRGFVTGGTPESGSCNVDVVCSQGDGWRDEIPSVAVISRGGSRNCTGFMVNNTANDQRPFFMTAYHCGYSSSSAAASLVAYWNYETSTCGGAPNGSLSDFSSGAFFRAASSASDFTLMELDSDPDPSFSVTFSGWNASGADASSAVAIHHPSVDEKRISFENDPTTTTSYLSNTVPGNGTHVRVTDWDLGTTEGGSSGSPLY</sequence>
<feature type="non-terminal residue" evidence="3">
    <location>
        <position position="373"/>
    </location>
</feature>
<dbReference type="PANTHER" id="PTHR36234">
    <property type="entry name" value="LYSYL ENDOPEPTIDASE"/>
    <property type="match status" value="1"/>
</dbReference>
<dbReference type="AlphaFoldDB" id="A0A8J6XY54"/>
<dbReference type="Proteomes" id="UP000648239">
    <property type="component" value="Unassembled WGS sequence"/>
</dbReference>
<dbReference type="Gene3D" id="2.40.10.10">
    <property type="entry name" value="Trypsin-like serine proteases"/>
    <property type="match status" value="1"/>
</dbReference>
<organism evidence="3 4">
    <name type="scientific">Candidatus Polarisedimenticola svalbardensis</name>
    <dbReference type="NCBI Taxonomy" id="2886004"/>
    <lineage>
        <taxon>Bacteria</taxon>
        <taxon>Pseudomonadati</taxon>
        <taxon>Acidobacteriota</taxon>
        <taxon>Candidatus Polarisedimenticolia</taxon>
        <taxon>Candidatus Polarisedimenticolales</taxon>
        <taxon>Candidatus Polarisedimenticolaceae</taxon>
        <taxon>Candidatus Polarisedimenticola</taxon>
    </lineage>
</organism>
<dbReference type="EMBL" id="JACXWD010000050">
    <property type="protein sequence ID" value="MBD3868931.1"/>
    <property type="molecule type" value="Genomic_DNA"/>
</dbReference>